<dbReference type="RefSeq" id="WP_092845445.1">
    <property type="nucleotide sequence ID" value="NZ_FOPY01000005.1"/>
</dbReference>
<dbReference type="InterPro" id="IPR036390">
    <property type="entry name" value="WH_DNA-bd_sf"/>
</dbReference>
<name>A0A1I3B166_9GAMM</name>
<evidence type="ECO:0000259" key="2">
    <source>
        <dbReference type="SMART" id="SM00471"/>
    </source>
</evidence>
<dbReference type="Pfam" id="PF07515">
    <property type="entry name" value="TraI_2_C"/>
    <property type="match status" value="1"/>
</dbReference>
<keyword evidence="4" id="KW-1185">Reference proteome</keyword>
<reference evidence="3 4" key="1">
    <citation type="submission" date="2016-10" db="EMBL/GenBank/DDBJ databases">
        <authorList>
            <person name="de Groot N.N."/>
        </authorList>
    </citation>
    <scope>NUCLEOTIDE SEQUENCE [LARGE SCALE GENOMIC DNA]</scope>
    <source>
        <strain evidence="3 4">CGMCC 1.6848</strain>
    </source>
</reference>
<feature type="domain" description="HD/PDEase" evidence="2">
    <location>
        <begin position="80"/>
        <end position="240"/>
    </location>
</feature>
<feature type="compositionally biased region" description="Polar residues" evidence="1">
    <location>
        <begin position="388"/>
        <end position="399"/>
    </location>
</feature>
<protein>
    <submittedName>
        <fullName evidence="3">Integrating conjugative element relaxase, PFL_4751 family</fullName>
    </submittedName>
</protein>
<dbReference type="Gene3D" id="1.10.10.10">
    <property type="entry name" value="Winged helix-like DNA-binding domain superfamily/Winged helix DNA-binding domain"/>
    <property type="match status" value="1"/>
</dbReference>
<dbReference type="Gene3D" id="2.40.10.200">
    <property type="entry name" value="STY4665 C-terminal domain-like"/>
    <property type="match status" value="1"/>
</dbReference>
<gene>
    <name evidence="3" type="ORF">SAMN04487959_105258</name>
</gene>
<dbReference type="Gene3D" id="1.10.3210.40">
    <property type="match status" value="1"/>
</dbReference>
<dbReference type="STRING" id="442341.SAMN04487959_105258"/>
<dbReference type="NCBIfam" id="NF041494">
    <property type="entry name" value="MobH"/>
    <property type="match status" value="1"/>
</dbReference>
<evidence type="ECO:0000256" key="1">
    <source>
        <dbReference type="SAM" id="MobiDB-lite"/>
    </source>
</evidence>
<dbReference type="EMBL" id="FOPY01000005">
    <property type="protein sequence ID" value="SFH55421.1"/>
    <property type="molecule type" value="Genomic_DNA"/>
</dbReference>
<dbReference type="InterPro" id="IPR011119">
    <property type="entry name" value="Unchr_helicase_relaxase_TraI"/>
</dbReference>
<sequence>MLVRLFSRSGAASQTGKGFHHPRSGAELLATPRRQAMLKLLWDTTSLTRPVFDEYLLAPIQRYAELIQLLPASESHHHAYPGGMLDHALEMACYGLRLRQRHLLPPGAKPEDQSSAGELWSVAIIYGALMHDVAKVLVDLEIHLEDGREWRLWHGAIPGPYRVRYRAGRDYHLHSAVNPLLAQQVLGPRVLDWLMSQPRLFALLMYTIAGHTERGGIIVELVHQADRASVARALGGDPVQALAAPTDSLQRKLAEGLRYLVREQFKLNQKGGVGWLTEDALWLVSPRAVNELKTHLYAQGIKSIPADLNRLYGELQSHGLIEEVSEGKAVWQCEIVDGDWQQTFSMIKVSPTLIWGVADRPPAFRGTLTVKDVGATEASEAGRLDDPASSSDKLPTQHPTVHESSRFEATDSSPDEAALPPAQAEPPSAPNPETSTTSDAPQSAPEETLDEEILSLFPQVAEQGQGPGRIGPGGDQPTETKLSEIADRNCLSVSAKKENAQIKATQQSDNALDLGERFWQWLTTGLANHSLVINDTKAPVHTVNGTWFLVSPGIFKRFSREALNDETQWKAVQQRFQKLGRHVRTRGRNIQKVTVQGPNKTRTLMGYLIEDPYQVSRTLPPDNWVLTLATAPAEGEESHV</sequence>
<dbReference type="InterPro" id="IPR003607">
    <property type="entry name" value="HD/PDEase_dom"/>
</dbReference>
<organism evidence="3 4">
    <name type="scientific">Modicisalibacter xianhensis</name>
    <dbReference type="NCBI Taxonomy" id="442341"/>
    <lineage>
        <taxon>Bacteria</taxon>
        <taxon>Pseudomonadati</taxon>
        <taxon>Pseudomonadota</taxon>
        <taxon>Gammaproteobacteria</taxon>
        <taxon>Oceanospirillales</taxon>
        <taxon>Halomonadaceae</taxon>
        <taxon>Modicisalibacter</taxon>
    </lineage>
</organism>
<dbReference type="InterPro" id="IPR011093">
    <property type="entry name" value="TraI_2_C"/>
</dbReference>
<dbReference type="SMART" id="SM00471">
    <property type="entry name" value="HDc"/>
    <property type="match status" value="1"/>
</dbReference>
<evidence type="ECO:0000313" key="4">
    <source>
        <dbReference type="Proteomes" id="UP000199040"/>
    </source>
</evidence>
<dbReference type="NCBIfam" id="TIGR03760">
    <property type="entry name" value="ICE_TraI_Pfluor"/>
    <property type="match status" value="1"/>
</dbReference>
<dbReference type="SUPFAM" id="SSF46785">
    <property type="entry name" value="Winged helix' DNA-binding domain"/>
    <property type="match status" value="1"/>
</dbReference>
<dbReference type="AlphaFoldDB" id="A0A1I3B166"/>
<dbReference type="Proteomes" id="UP000199040">
    <property type="component" value="Unassembled WGS sequence"/>
</dbReference>
<feature type="region of interest" description="Disordered" evidence="1">
    <location>
        <begin position="379"/>
        <end position="448"/>
    </location>
</feature>
<dbReference type="Pfam" id="PF07514">
    <property type="entry name" value="TraI_2"/>
    <property type="match status" value="1"/>
</dbReference>
<evidence type="ECO:0000313" key="3">
    <source>
        <dbReference type="EMBL" id="SFH55421.1"/>
    </source>
</evidence>
<accession>A0A1I3B166</accession>
<proteinExistence type="predicted"/>
<dbReference type="InterPro" id="IPR022391">
    <property type="entry name" value="ICE_relaxase_PFGI-1"/>
</dbReference>
<feature type="compositionally biased region" description="Basic and acidic residues" evidence="1">
    <location>
        <begin position="400"/>
        <end position="409"/>
    </location>
</feature>
<dbReference type="InterPro" id="IPR036388">
    <property type="entry name" value="WH-like_DNA-bd_sf"/>
</dbReference>